<feature type="domain" description="Tryptophan synthase beta chain-like PALP" evidence="4">
    <location>
        <begin position="17"/>
        <end position="330"/>
    </location>
</feature>
<evidence type="ECO:0000256" key="1">
    <source>
        <dbReference type="ARBA" id="ARBA00001933"/>
    </source>
</evidence>
<sequence length="343" mass="36065">MTASIQTALAKFPDIALFTAPTPIQRLERLERALGDACRGVKIFVKRDDHMELGGGGGNKLRKLEFHLGAARAEGADTIITVGGVQSNHARLTAAAAAKLGLACELMLSRAVPRAEDGYDDNGNVLLDRLFGAQVSISAAGTDPFALAQQRAETLRAAGRKVYLMPSGGSTAIGALGYVRCALEIIGQEEALGEQFREVVVANGSSGTHAGLAAGFTMLDRGAAMVRSYSVLADPEPTRQKTLQLLCDTLKLLGDSRVPGEEAIDVDGAFRGPGYGLPTDPMIEAVRLLAAHEGLLLDPVYSGKAFAGLLAAIRQGHYAPGDSVLFVMTGGIPGLYVYQSVFR</sequence>
<dbReference type="Pfam" id="PF00291">
    <property type="entry name" value="PALP"/>
    <property type="match status" value="1"/>
</dbReference>
<dbReference type="InterPro" id="IPR001926">
    <property type="entry name" value="TrpB-like_PALP"/>
</dbReference>
<keyword evidence="3" id="KW-0663">Pyridoxal phosphate</keyword>
<evidence type="ECO:0000313" key="6">
    <source>
        <dbReference type="Proteomes" id="UP000826462"/>
    </source>
</evidence>
<dbReference type="Proteomes" id="UP000826462">
    <property type="component" value="Chromosome 1"/>
</dbReference>
<name>A0ABX8UGW8_9BURK</name>
<dbReference type="Gene3D" id="3.40.50.1100">
    <property type="match status" value="2"/>
</dbReference>
<dbReference type="InterPro" id="IPR036052">
    <property type="entry name" value="TrpB-like_PALP_sf"/>
</dbReference>
<keyword evidence="6" id="KW-1185">Reference proteome</keyword>
<protein>
    <submittedName>
        <fullName evidence="5">D-cysteine desulfhydrase family protein</fullName>
    </submittedName>
</protein>
<proteinExistence type="inferred from homology"/>
<evidence type="ECO:0000259" key="4">
    <source>
        <dbReference type="Pfam" id="PF00291"/>
    </source>
</evidence>
<dbReference type="PANTHER" id="PTHR43780">
    <property type="entry name" value="1-AMINOCYCLOPROPANE-1-CARBOXYLATE DEAMINASE-RELATED"/>
    <property type="match status" value="1"/>
</dbReference>
<organism evidence="5 6">
    <name type="scientific">Paraburkholderia edwinii</name>
    <dbReference type="NCBI Taxonomy" id="2861782"/>
    <lineage>
        <taxon>Bacteria</taxon>
        <taxon>Pseudomonadati</taxon>
        <taxon>Pseudomonadota</taxon>
        <taxon>Betaproteobacteria</taxon>
        <taxon>Burkholderiales</taxon>
        <taxon>Burkholderiaceae</taxon>
        <taxon>Paraburkholderia</taxon>
    </lineage>
</organism>
<dbReference type="EMBL" id="CP080095">
    <property type="protein sequence ID" value="QYD67726.1"/>
    <property type="molecule type" value="Genomic_DNA"/>
</dbReference>
<accession>A0ABX8UGW8</accession>
<dbReference type="SUPFAM" id="SSF53686">
    <property type="entry name" value="Tryptophan synthase beta subunit-like PLP-dependent enzymes"/>
    <property type="match status" value="1"/>
</dbReference>
<dbReference type="RefSeq" id="WP_219796939.1">
    <property type="nucleotide sequence ID" value="NZ_CP080095.1"/>
</dbReference>
<dbReference type="PANTHER" id="PTHR43780:SF2">
    <property type="entry name" value="1-AMINOCYCLOPROPANE-1-CARBOXYLATE DEAMINASE-RELATED"/>
    <property type="match status" value="1"/>
</dbReference>
<comment type="cofactor">
    <cofactor evidence="1">
        <name>pyridoxal 5'-phosphate</name>
        <dbReference type="ChEBI" id="CHEBI:597326"/>
    </cofactor>
</comment>
<dbReference type="InterPro" id="IPR027278">
    <property type="entry name" value="ACCD_DCysDesulf"/>
</dbReference>
<reference evidence="5 6" key="1">
    <citation type="submission" date="2021-07" db="EMBL/GenBank/DDBJ databases">
        <title>Paraburkholderia edwinii protects Aspergillus sp. from phenazines by acting as a toxin sponge.</title>
        <authorList>
            <person name="Dahlstrom K.M."/>
            <person name="Newman D.K."/>
        </authorList>
    </citation>
    <scope>NUCLEOTIDE SEQUENCE [LARGE SCALE GENOMIC DNA]</scope>
    <source>
        <strain evidence="5 6">Pe01</strain>
    </source>
</reference>
<evidence type="ECO:0000256" key="3">
    <source>
        <dbReference type="ARBA" id="ARBA00022898"/>
    </source>
</evidence>
<evidence type="ECO:0000313" key="5">
    <source>
        <dbReference type="EMBL" id="QYD67726.1"/>
    </source>
</evidence>
<dbReference type="PIRSF" id="PIRSF006278">
    <property type="entry name" value="ACCD_DCysDesulf"/>
    <property type="match status" value="1"/>
</dbReference>
<gene>
    <name evidence="5" type="ORF">KZJ38_15460</name>
</gene>
<evidence type="ECO:0000256" key="2">
    <source>
        <dbReference type="ARBA" id="ARBA00008639"/>
    </source>
</evidence>
<comment type="similarity">
    <text evidence="2">Belongs to the ACC deaminase/D-cysteine desulfhydrase family.</text>
</comment>